<organism evidence="3 4">
    <name type="scientific">Astyanax mexicanus</name>
    <name type="common">Blind cave fish</name>
    <name type="synonym">Astyanax fasciatus mexicanus</name>
    <dbReference type="NCBI Taxonomy" id="7994"/>
    <lineage>
        <taxon>Eukaryota</taxon>
        <taxon>Metazoa</taxon>
        <taxon>Chordata</taxon>
        <taxon>Craniata</taxon>
        <taxon>Vertebrata</taxon>
        <taxon>Euteleostomi</taxon>
        <taxon>Actinopterygii</taxon>
        <taxon>Neopterygii</taxon>
        <taxon>Teleostei</taxon>
        <taxon>Ostariophysi</taxon>
        <taxon>Characiformes</taxon>
        <taxon>Characoidei</taxon>
        <taxon>Acestrorhamphidae</taxon>
        <taxon>Acestrorhamphinae</taxon>
        <taxon>Astyanax</taxon>
    </lineage>
</organism>
<dbReference type="Ensembl" id="ENSAMXT00005019507.1">
    <property type="protein sequence ID" value="ENSAMXP00005017649.1"/>
    <property type="gene ID" value="ENSAMXG00005009211.1"/>
</dbReference>
<dbReference type="InterPro" id="IPR050588">
    <property type="entry name" value="WNK_Ser-Thr_kinase"/>
</dbReference>
<evidence type="ECO:0000313" key="3">
    <source>
        <dbReference type="Ensembl" id="ENSAMXP00005017649.1"/>
    </source>
</evidence>
<dbReference type="AlphaFoldDB" id="A0A8B9HUJ3"/>
<dbReference type="Proteomes" id="UP000694621">
    <property type="component" value="Unplaced"/>
</dbReference>
<sequence length="449" mass="48378">MFTAGGGTWECEIQPALPHVDDPHLLQLHRGELGHGAAASSSLSSAPPTLAAGAQPAFLKRPGMEDGPASATSVASPASKCPSVPGSRCDLLHASTPEARDGDGDSSSPSEGSVVRGGSDPSASNYRRGAGARQQRFIRRSLWFADSDDQQGCEPTENECATVTASVSLRNLVVDRSRRAARTSLREGSSTESQGQGGHKDSATESASADEERGRVDGAAAVVVPASPATAAAELNGDTTDGTRGNATKCASEENEEEAEMKAVATSPGGRFLKFDIELGRGSFKTVYKGLDTETWVEVAWCELQDRKLTKVERQRFKEEAEMLKGLQHPNIVRFYDFWESLLKGKKCIVLVTELMTSGTLKTYLKRFKVMKPKVLRSWCRQILKGLHFLHTRTPPIIHRDLKCDNIFITGPTGSVKIGDLGLATLKRASFAKSVIGEISVQFCLLHDH</sequence>
<dbReference type="SMART" id="SM00220">
    <property type="entry name" value="S_TKc"/>
    <property type="match status" value="1"/>
</dbReference>
<feature type="region of interest" description="Disordered" evidence="1">
    <location>
        <begin position="59"/>
        <end position="132"/>
    </location>
</feature>
<evidence type="ECO:0000313" key="4">
    <source>
        <dbReference type="Proteomes" id="UP000694621"/>
    </source>
</evidence>
<accession>A0A8B9HUJ3</accession>
<dbReference type="SUPFAM" id="SSF56112">
    <property type="entry name" value="Protein kinase-like (PK-like)"/>
    <property type="match status" value="1"/>
</dbReference>
<dbReference type="PROSITE" id="PS50011">
    <property type="entry name" value="PROTEIN_KINASE_DOM"/>
    <property type="match status" value="1"/>
</dbReference>
<dbReference type="InterPro" id="IPR011009">
    <property type="entry name" value="Kinase-like_dom_sf"/>
</dbReference>
<dbReference type="GO" id="GO:0005524">
    <property type="term" value="F:ATP binding"/>
    <property type="evidence" value="ECO:0007669"/>
    <property type="project" value="InterPro"/>
</dbReference>
<dbReference type="PROSITE" id="PS00108">
    <property type="entry name" value="PROTEIN_KINASE_ST"/>
    <property type="match status" value="1"/>
</dbReference>
<dbReference type="Gene3D" id="1.10.510.10">
    <property type="entry name" value="Transferase(Phosphotransferase) domain 1"/>
    <property type="match status" value="1"/>
</dbReference>
<evidence type="ECO:0000256" key="1">
    <source>
        <dbReference type="SAM" id="MobiDB-lite"/>
    </source>
</evidence>
<dbReference type="InterPro" id="IPR000719">
    <property type="entry name" value="Prot_kinase_dom"/>
</dbReference>
<name>A0A8B9HUJ3_ASTMX</name>
<feature type="region of interest" description="Disordered" evidence="1">
    <location>
        <begin position="228"/>
        <end position="255"/>
    </location>
</feature>
<feature type="compositionally biased region" description="Polar residues" evidence="1">
    <location>
        <begin position="237"/>
        <end position="246"/>
    </location>
</feature>
<dbReference type="InterPro" id="IPR008271">
    <property type="entry name" value="Ser/Thr_kinase_AS"/>
</dbReference>
<protein>
    <recommendedName>
        <fullName evidence="2">Protein kinase domain-containing protein</fullName>
    </recommendedName>
</protein>
<feature type="compositionally biased region" description="Low complexity" evidence="1">
    <location>
        <begin position="105"/>
        <end position="119"/>
    </location>
</feature>
<dbReference type="Pfam" id="PF00069">
    <property type="entry name" value="Pkinase"/>
    <property type="match status" value="1"/>
</dbReference>
<dbReference type="GO" id="GO:0004672">
    <property type="term" value="F:protein kinase activity"/>
    <property type="evidence" value="ECO:0007669"/>
    <property type="project" value="InterPro"/>
</dbReference>
<proteinExistence type="predicted"/>
<reference evidence="3" key="1">
    <citation type="submission" date="2025-08" db="UniProtKB">
        <authorList>
            <consortium name="Ensembl"/>
        </authorList>
    </citation>
    <scope>IDENTIFICATION</scope>
</reference>
<dbReference type="PANTHER" id="PTHR13902">
    <property type="entry name" value="SERINE/THREONINE-PROTEIN KINASE WNK WITH NO LYSINE -RELATED"/>
    <property type="match status" value="1"/>
</dbReference>
<feature type="domain" description="Protein kinase" evidence="2">
    <location>
        <begin position="273"/>
        <end position="449"/>
    </location>
</feature>
<dbReference type="FunFam" id="3.30.200.20:FF:000494">
    <property type="entry name" value="serine/threonine-protein kinase WNK2 isoform X2"/>
    <property type="match status" value="1"/>
</dbReference>
<dbReference type="FunFam" id="1.10.510.10:FF:002909">
    <property type="match status" value="1"/>
</dbReference>
<feature type="compositionally biased region" description="Low complexity" evidence="1">
    <location>
        <begin position="68"/>
        <end position="79"/>
    </location>
</feature>
<dbReference type="Gene3D" id="3.30.200.20">
    <property type="entry name" value="Phosphorylase Kinase, domain 1"/>
    <property type="match status" value="1"/>
</dbReference>
<feature type="region of interest" description="Disordered" evidence="1">
    <location>
        <begin position="180"/>
        <end position="216"/>
    </location>
</feature>
<evidence type="ECO:0000259" key="2">
    <source>
        <dbReference type="PROSITE" id="PS50011"/>
    </source>
</evidence>